<dbReference type="AlphaFoldDB" id="A0AAV5MVY2"/>
<keyword evidence="3" id="KW-1185">Reference proteome</keyword>
<feature type="non-terminal residue" evidence="2">
    <location>
        <position position="1"/>
    </location>
</feature>
<comment type="caution">
    <text evidence="2">The sequence shown here is derived from an EMBL/GenBank/DDBJ whole genome shotgun (WGS) entry which is preliminary data.</text>
</comment>
<dbReference type="PANTHER" id="PTHR36005:SF1">
    <property type="entry name" value="DNA LIGASE-LIKE PROTEIN"/>
    <property type="match status" value="1"/>
</dbReference>
<dbReference type="EMBL" id="BPVZ01002578">
    <property type="protein sequence ID" value="GKV53980.1"/>
    <property type="molecule type" value="Genomic_DNA"/>
</dbReference>
<dbReference type="Proteomes" id="UP001054252">
    <property type="component" value="Unassembled WGS sequence"/>
</dbReference>
<feature type="non-terminal residue" evidence="2">
    <location>
        <position position="123"/>
    </location>
</feature>
<evidence type="ECO:0000256" key="1">
    <source>
        <dbReference type="SAM" id="MobiDB-lite"/>
    </source>
</evidence>
<accession>A0AAV5MVY2</accession>
<gene>
    <name evidence="2" type="ORF">SLEP1_g60490</name>
</gene>
<name>A0AAV5MVY2_9ROSI</name>
<organism evidence="2 3">
    <name type="scientific">Rubroshorea leprosula</name>
    <dbReference type="NCBI Taxonomy" id="152421"/>
    <lineage>
        <taxon>Eukaryota</taxon>
        <taxon>Viridiplantae</taxon>
        <taxon>Streptophyta</taxon>
        <taxon>Embryophyta</taxon>
        <taxon>Tracheophyta</taxon>
        <taxon>Spermatophyta</taxon>
        <taxon>Magnoliopsida</taxon>
        <taxon>eudicotyledons</taxon>
        <taxon>Gunneridae</taxon>
        <taxon>Pentapetalae</taxon>
        <taxon>rosids</taxon>
        <taxon>malvids</taxon>
        <taxon>Malvales</taxon>
        <taxon>Dipterocarpaceae</taxon>
        <taxon>Rubroshorea</taxon>
    </lineage>
</organism>
<sequence length="123" mass="13399">PISSLLQKIRQRKLEVSKKTSIVDVDDDPPSKEVLLELESEDIVVEGREGGIAGLNILEVSCADRPENVANHSSHVDIPPEMDLFSESQTSDSKDEHPNSPVEVLAPSVLAMNLKFDSAPPDD</sequence>
<reference evidence="2 3" key="1">
    <citation type="journal article" date="2021" name="Commun. Biol.">
        <title>The genome of Shorea leprosula (Dipterocarpaceae) highlights the ecological relevance of drought in aseasonal tropical rainforests.</title>
        <authorList>
            <person name="Ng K.K.S."/>
            <person name="Kobayashi M.J."/>
            <person name="Fawcett J.A."/>
            <person name="Hatakeyama M."/>
            <person name="Paape T."/>
            <person name="Ng C.H."/>
            <person name="Ang C.C."/>
            <person name="Tnah L.H."/>
            <person name="Lee C.T."/>
            <person name="Nishiyama T."/>
            <person name="Sese J."/>
            <person name="O'Brien M.J."/>
            <person name="Copetti D."/>
            <person name="Mohd Noor M.I."/>
            <person name="Ong R.C."/>
            <person name="Putra M."/>
            <person name="Sireger I.Z."/>
            <person name="Indrioko S."/>
            <person name="Kosugi Y."/>
            <person name="Izuno A."/>
            <person name="Isagi Y."/>
            <person name="Lee S.L."/>
            <person name="Shimizu K.K."/>
        </authorList>
    </citation>
    <scope>NUCLEOTIDE SEQUENCE [LARGE SCALE GENOMIC DNA]</scope>
    <source>
        <strain evidence="2">214</strain>
    </source>
</reference>
<evidence type="ECO:0000313" key="2">
    <source>
        <dbReference type="EMBL" id="GKV53980.1"/>
    </source>
</evidence>
<evidence type="ECO:0000313" key="3">
    <source>
        <dbReference type="Proteomes" id="UP001054252"/>
    </source>
</evidence>
<dbReference type="PANTHER" id="PTHR36005">
    <property type="entry name" value="DNA LIGASE-LIKE PROTEIN"/>
    <property type="match status" value="1"/>
</dbReference>
<feature type="region of interest" description="Disordered" evidence="1">
    <location>
        <begin position="69"/>
        <end position="104"/>
    </location>
</feature>
<protein>
    <submittedName>
        <fullName evidence="2">Uncharacterized protein</fullName>
    </submittedName>
</protein>
<proteinExistence type="predicted"/>